<dbReference type="GO" id="GO:0004888">
    <property type="term" value="F:transmembrane signaling receptor activity"/>
    <property type="evidence" value="ECO:0007669"/>
    <property type="project" value="InterPro"/>
</dbReference>
<evidence type="ECO:0000256" key="1">
    <source>
        <dbReference type="SAM" id="Phobius"/>
    </source>
</evidence>
<dbReference type="PRINTS" id="PR00253">
    <property type="entry name" value="GABAARECEPTR"/>
</dbReference>
<feature type="transmembrane region" description="Helical" evidence="1">
    <location>
        <begin position="290"/>
        <end position="312"/>
    </location>
</feature>
<gene>
    <name evidence="3" type="ORF">HPB48_006024</name>
</gene>
<dbReference type="CDD" id="cd19049">
    <property type="entry name" value="LGIC_TM_anion"/>
    <property type="match status" value="1"/>
</dbReference>
<evidence type="ECO:0000313" key="4">
    <source>
        <dbReference type="Proteomes" id="UP000821853"/>
    </source>
</evidence>
<keyword evidence="1" id="KW-0812">Transmembrane</keyword>
<feature type="transmembrane region" description="Helical" evidence="1">
    <location>
        <begin position="197"/>
        <end position="220"/>
    </location>
</feature>
<dbReference type="AlphaFoldDB" id="A0A9J6FLZ6"/>
<name>A0A9J6FLZ6_HAELO</name>
<dbReference type="Gene3D" id="1.20.58.390">
    <property type="entry name" value="Neurotransmitter-gated ion-channel transmembrane domain"/>
    <property type="match status" value="1"/>
</dbReference>
<evidence type="ECO:0000259" key="2">
    <source>
        <dbReference type="Pfam" id="PF02932"/>
    </source>
</evidence>
<reference evidence="3 4" key="1">
    <citation type="journal article" date="2020" name="Cell">
        <title>Large-Scale Comparative Analyses of Tick Genomes Elucidate Their Genetic Diversity and Vector Capacities.</title>
        <authorList>
            <consortium name="Tick Genome and Microbiome Consortium (TIGMIC)"/>
            <person name="Jia N."/>
            <person name="Wang J."/>
            <person name="Shi W."/>
            <person name="Du L."/>
            <person name="Sun Y."/>
            <person name="Zhan W."/>
            <person name="Jiang J.F."/>
            <person name="Wang Q."/>
            <person name="Zhang B."/>
            <person name="Ji P."/>
            <person name="Bell-Sakyi L."/>
            <person name="Cui X.M."/>
            <person name="Yuan T.T."/>
            <person name="Jiang B.G."/>
            <person name="Yang W.F."/>
            <person name="Lam T.T."/>
            <person name="Chang Q.C."/>
            <person name="Ding S.J."/>
            <person name="Wang X.J."/>
            <person name="Zhu J.G."/>
            <person name="Ruan X.D."/>
            <person name="Zhao L."/>
            <person name="Wei J.T."/>
            <person name="Ye R.Z."/>
            <person name="Que T.C."/>
            <person name="Du C.H."/>
            <person name="Zhou Y.H."/>
            <person name="Cheng J.X."/>
            <person name="Dai P.F."/>
            <person name="Guo W.B."/>
            <person name="Han X.H."/>
            <person name="Huang E.J."/>
            <person name="Li L.F."/>
            <person name="Wei W."/>
            <person name="Gao Y.C."/>
            <person name="Liu J.Z."/>
            <person name="Shao H.Z."/>
            <person name="Wang X."/>
            <person name="Wang C.C."/>
            <person name="Yang T.C."/>
            <person name="Huo Q.B."/>
            <person name="Li W."/>
            <person name="Chen H.Y."/>
            <person name="Chen S.E."/>
            <person name="Zhou L.G."/>
            <person name="Ni X.B."/>
            <person name="Tian J.H."/>
            <person name="Sheng Y."/>
            <person name="Liu T."/>
            <person name="Pan Y.S."/>
            <person name="Xia L.Y."/>
            <person name="Li J."/>
            <person name="Zhao F."/>
            <person name="Cao W.C."/>
        </authorList>
    </citation>
    <scope>NUCLEOTIDE SEQUENCE [LARGE SCALE GENOMIC DNA]</scope>
    <source>
        <strain evidence="3">HaeL-2018</strain>
    </source>
</reference>
<keyword evidence="4" id="KW-1185">Reference proteome</keyword>
<dbReference type="SUPFAM" id="SSF90112">
    <property type="entry name" value="Neurotransmitter-gated ion-channel transmembrane pore"/>
    <property type="match status" value="1"/>
</dbReference>
<evidence type="ECO:0000313" key="3">
    <source>
        <dbReference type="EMBL" id="KAH9363440.1"/>
    </source>
</evidence>
<dbReference type="Pfam" id="PF02932">
    <property type="entry name" value="Neur_chan_memb"/>
    <property type="match status" value="1"/>
</dbReference>
<keyword evidence="1" id="KW-1133">Transmembrane helix</keyword>
<dbReference type="GO" id="GO:0005230">
    <property type="term" value="F:extracellular ligand-gated monoatomic ion channel activity"/>
    <property type="evidence" value="ECO:0007669"/>
    <property type="project" value="UniProtKB-ARBA"/>
</dbReference>
<dbReference type="EMBL" id="JABSTR010000002">
    <property type="protein sequence ID" value="KAH9363440.1"/>
    <property type="molecule type" value="Genomic_DNA"/>
</dbReference>
<protein>
    <recommendedName>
        <fullName evidence="2">Neurotransmitter-gated ion-channel transmembrane domain-containing protein</fullName>
    </recommendedName>
</protein>
<dbReference type="GO" id="GO:0016020">
    <property type="term" value="C:membrane"/>
    <property type="evidence" value="ECO:0007669"/>
    <property type="project" value="InterPro"/>
</dbReference>
<accession>A0A9J6FLZ6</accession>
<dbReference type="Proteomes" id="UP000821853">
    <property type="component" value="Chromosome 10"/>
</dbReference>
<comment type="caution">
    <text evidence="3">The sequence shown here is derived from an EMBL/GenBank/DDBJ whole genome shotgun (WGS) entry which is preliminary data.</text>
</comment>
<dbReference type="GO" id="GO:0005254">
    <property type="term" value="F:chloride channel activity"/>
    <property type="evidence" value="ECO:0007669"/>
    <property type="project" value="UniProtKB-ARBA"/>
</dbReference>
<keyword evidence="1" id="KW-0472">Membrane</keyword>
<dbReference type="InterPro" id="IPR038050">
    <property type="entry name" value="Neuro_actylchol_rec"/>
</dbReference>
<dbReference type="InterPro" id="IPR036719">
    <property type="entry name" value="Neuro-gated_channel_TM_sf"/>
</dbReference>
<dbReference type="InterPro" id="IPR006201">
    <property type="entry name" value="Neur_channel"/>
</dbReference>
<feature type="domain" description="Neurotransmitter-gated ion-channel transmembrane" evidence="2">
    <location>
        <begin position="143"/>
        <end position="217"/>
    </location>
</feature>
<dbReference type="InterPro" id="IPR006029">
    <property type="entry name" value="Neurotrans-gated_channel_TM"/>
</dbReference>
<organism evidence="3 4">
    <name type="scientific">Haemaphysalis longicornis</name>
    <name type="common">Bush tick</name>
    <dbReference type="NCBI Taxonomy" id="44386"/>
    <lineage>
        <taxon>Eukaryota</taxon>
        <taxon>Metazoa</taxon>
        <taxon>Ecdysozoa</taxon>
        <taxon>Arthropoda</taxon>
        <taxon>Chelicerata</taxon>
        <taxon>Arachnida</taxon>
        <taxon>Acari</taxon>
        <taxon>Parasitiformes</taxon>
        <taxon>Ixodida</taxon>
        <taxon>Ixodoidea</taxon>
        <taxon>Ixodidae</taxon>
        <taxon>Haemaphysalinae</taxon>
        <taxon>Haemaphysalis</taxon>
    </lineage>
</organism>
<dbReference type="VEuPathDB" id="VectorBase:HLOH_046776"/>
<dbReference type="GO" id="GO:0099095">
    <property type="term" value="F:ligand-gated monoatomic anion channel activity"/>
    <property type="evidence" value="ECO:0007669"/>
    <property type="project" value="UniProtKB-ARBA"/>
</dbReference>
<dbReference type="PANTHER" id="PTHR18945">
    <property type="entry name" value="NEUROTRANSMITTER GATED ION CHANNEL"/>
    <property type="match status" value="1"/>
</dbReference>
<sequence length="317" mass="36366">MRYYKEICTNLGHQEKFEKEIVKEFSLGLFLFERWADWRLRPLQNLSQGLVLPPSVAGRIWQPVLDYDHAKSSRLEDNSRHLLLLDDDQLLRVSRRTCVSVFSRRANDRLLTFSPDDACAGKFSVLHAQFTFHRELTSRVLKTYLPSSLLVMMSWAGFWIDVTAVPGRVSLGVTSVLTIVTQISQSFDVTYMNALDLWLFACEIMVISAVLEFVIAYTLAKTGSLIYDPAKRASKAYDVPSPENNEVGGARASVAKIRVRKNTFRQLVDEVMMRNIKSEHRNYVDRVARVAFPVTFAIFAVVYWAVLVYYGVYKKRT</sequence>
<dbReference type="InterPro" id="IPR006028">
    <property type="entry name" value="GABAA/Glycine_rcpt"/>
</dbReference>
<proteinExistence type="predicted"/>